<dbReference type="GO" id="GO:0046872">
    <property type="term" value="F:metal ion binding"/>
    <property type="evidence" value="ECO:0007669"/>
    <property type="project" value="InterPro"/>
</dbReference>
<comment type="caution">
    <text evidence="1">The sequence shown here is derived from an EMBL/GenBank/DDBJ whole genome shotgun (WGS) entry which is preliminary data.</text>
</comment>
<dbReference type="Proteomes" id="UP001212841">
    <property type="component" value="Unassembled WGS sequence"/>
</dbReference>
<protein>
    <submittedName>
        <fullName evidence="1">Copper chaperone</fullName>
    </submittedName>
</protein>
<dbReference type="AlphaFoldDB" id="A0AAD5S793"/>
<reference evidence="1" key="1">
    <citation type="submission" date="2020-05" db="EMBL/GenBank/DDBJ databases">
        <title>Phylogenomic resolution of chytrid fungi.</title>
        <authorList>
            <person name="Stajich J.E."/>
            <person name="Amses K."/>
            <person name="Simmons R."/>
            <person name="Seto K."/>
            <person name="Myers J."/>
            <person name="Bonds A."/>
            <person name="Quandt C.A."/>
            <person name="Barry K."/>
            <person name="Liu P."/>
            <person name="Grigoriev I."/>
            <person name="Longcore J.E."/>
            <person name="James T.Y."/>
        </authorList>
    </citation>
    <scope>NUCLEOTIDE SEQUENCE</scope>
    <source>
        <strain evidence="1">JEL0318</strain>
    </source>
</reference>
<dbReference type="Gene3D" id="2.60.40.200">
    <property type="entry name" value="Superoxide dismutase, copper/zinc binding domain"/>
    <property type="match status" value="1"/>
</dbReference>
<dbReference type="SUPFAM" id="SSF49329">
    <property type="entry name" value="Cu,Zn superoxide dismutase-like"/>
    <property type="match status" value="1"/>
</dbReference>
<keyword evidence="2" id="KW-1185">Reference proteome</keyword>
<dbReference type="EMBL" id="JADGJD010000820">
    <property type="protein sequence ID" value="KAJ3048267.1"/>
    <property type="molecule type" value="Genomic_DNA"/>
</dbReference>
<name>A0AAD5S793_9FUNG</name>
<evidence type="ECO:0000313" key="1">
    <source>
        <dbReference type="EMBL" id="KAJ3048267.1"/>
    </source>
</evidence>
<proteinExistence type="predicted"/>
<organism evidence="1 2">
    <name type="scientific">Rhizophlyctis rosea</name>
    <dbReference type="NCBI Taxonomy" id="64517"/>
    <lineage>
        <taxon>Eukaryota</taxon>
        <taxon>Fungi</taxon>
        <taxon>Fungi incertae sedis</taxon>
        <taxon>Chytridiomycota</taxon>
        <taxon>Chytridiomycota incertae sedis</taxon>
        <taxon>Chytridiomycetes</taxon>
        <taxon>Rhizophlyctidales</taxon>
        <taxon>Rhizophlyctidaceae</taxon>
        <taxon>Rhizophlyctis</taxon>
    </lineage>
</organism>
<gene>
    <name evidence="1" type="primary">CCS1_2</name>
    <name evidence="1" type="ORF">HK097_010724</name>
</gene>
<sequence>MIEGTTPPSTLLHHIKSTGLTAVLRGQGSKSHLGAAVCIFESFAGAKGWAQNNNKGLARLVQVDDENCLVDVTVHGVSPGQHTVAVHECGDISGGCATTGAAIASFGIVDVDENGKGNLVTESTDVKIWDLIGRSIVLDRKQEPGSGPVPGEEGVCGIIARSAGIFENPKSKVAK</sequence>
<evidence type="ECO:0000313" key="2">
    <source>
        <dbReference type="Proteomes" id="UP001212841"/>
    </source>
</evidence>
<accession>A0AAD5S793</accession>
<dbReference type="GO" id="GO:0006801">
    <property type="term" value="P:superoxide metabolic process"/>
    <property type="evidence" value="ECO:0007669"/>
    <property type="project" value="InterPro"/>
</dbReference>
<dbReference type="InterPro" id="IPR036423">
    <property type="entry name" value="SOD-like_Cu/Zn_dom_sf"/>
</dbReference>